<feature type="region of interest" description="Disordered" evidence="1">
    <location>
        <begin position="73"/>
        <end position="115"/>
    </location>
</feature>
<feature type="chain" id="PRO_5043361233" evidence="2">
    <location>
        <begin position="17"/>
        <end position="115"/>
    </location>
</feature>
<protein>
    <submittedName>
        <fullName evidence="3">Uncharacterized protein</fullName>
    </submittedName>
</protein>
<organism evidence="3 4">
    <name type="scientific">Solea senegalensis</name>
    <name type="common">Senegalese sole</name>
    <dbReference type="NCBI Taxonomy" id="28829"/>
    <lineage>
        <taxon>Eukaryota</taxon>
        <taxon>Metazoa</taxon>
        <taxon>Chordata</taxon>
        <taxon>Craniata</taxon>
        <taxon>Vertebrata</taxon>
        <taxon>Euteleostomi</taxon>
        <taxon>Actinopterygii</taxon>
        <taxon>Neopterygii</taxon>
        <taxon>Teleostei</taxon>
        <taxon>Neoteleostei</taxon>
        <taxon>Acanthomorphata</taxon>
        <taxon>Carangaria</taxon>
        <taxon>Pleuronectiformes</taxon>
        <taxon>Pleuronectoidei</taxon>
        <taxon>Soleidae</taxon>
        <taxon>Solea</taxon>
    </lineage>
</organism>
<keyword evidence="4" id="KW-1185">Reference proteome</keyword>
<sequence>MLSLLLHVAFEPIVVSRVTSVPCAGDGAACAWRDKGGGPTGVRQQQRQQQRRQQHRARIALLAGLLVSSSLSFSSGCFSSSPPELWTQRRTGTHPTEARQKEEGELTPTRQAPVI</sequence>
<feature type="signal peptide" evidence="2">
    <location>
        <begin position="1"/>
        <end position="16"/>
    </location>
</feature>
<dbReference type="EMBL" id="JAGKHQ010000001">
    <property type="protein sequence ID" value="KAG7525700.1"/>
    <property type="molecule type" value="Genomic_DNA"/>
</dbReference>
<reference evidence="3 4" key="1">
    <citation type="journal article" date="2021" name="Sci. Rep.">
        <title>Chromosome anchoring in Senegalese sole (Solea senegalensis) reveals sex-associated markers and genome rearrangements in flatfish.</title>
        <authorList>
            <person name="Guerrero-Cozar I."/>
            <person name="Gomez-Garrido J."/>
            <person name="Berbel C."/>
            <person name="Martinez-Blanch J.F."/>
            <person name="Alioto T."/>
            <person name="Claros M.G."/>
            <person name="Gagnaire P.A."/>
            <person name="Manchado M."/>
        </authorList>
    </citation>
    <scope>NUCLEOTIDE SEQUENCE [LARGE SCALE GENOMIC DNA]</scope>
    <source>
        <strain evidence="3">Sse05_10M</strain>
    </source>
</reference>
<keyword evidence="2" id="KW-0732">Signal</keyword>
<proteinExistence type="predicted"/>
<evidence type="ECO:0000256" key="2">
    <source>
        <dbReference type="SAM" id="SignalP"/>
    </source>
</evidence>
<dbReference type="Proteomes" id="UP000693946">
    <property type="component" value="Linkage Group LG1"/>
</dbReference>
<evidence type="ECO:0000313" key="4">
    <source>
        <dbReference type="Proteomes" id="UP000693946"/>
    </source>
</evidence>
<gene>
    <name evidence="3" type="ORF">JOB18_030665</name>
</gene>
<dbReference type="AlphaFoldDB" id="A0AAV6T863"/>
<comment type="caution">
    <text evidence="3">The sequence shown here is derived from an EMBL/GenBank/DDBJ whole genome shotgun (WGS) entry which is preliminary data.</text>
</comment>
<accession>A0AAV6T863</accession>
<feature type="region of interest" description="Disordered" evidence="1">
    <location>
        <begin position="34"/>
        <end position="54"/>
    </location>
</feature>
<evidence type="ECO:0000313" key="3">
    <source>
        <dbReference type="EMBL" id="KAG7525700.1"/>
    </source>
</evidence>
<name>A0AAV6T863_SOLSE</name>
<evidence type="ECO:0000256" key="1">
    <source>
        <dbReference type="SAM" id="MobiDB-lite"/>
    </source>
</evidence>